<accession>A0A1G4TVT5</accession>
<evidence type="ECO:0000313" key="3">
    <source>
        <dbReference type="Proteomes" id="UP000199150"/>
    </source>
</evidence>
<feature type="chain" id="PRO_5011534074" evidence="1">
    <location>
        <begin position="28"/>
        <end position="432"/>
    </location>
</feature>
<dbReference type="STRING" id="260084.SAMN02927928_0229"/>
<evidence type="ECO:0000256" key="1">
    <source>
        <dbReference type="SAM" id="SignalP"/>
    </source>
</evidence>
<feature type="non-terminal residue" evidence="2">
    <location>
        <position position="432"/>
    </location>
</feature>
<organism evidence="2 3">
    <name type="scientific">Asticcacaulis taihuensis</name>
    <dbReference type="NCBI Taxonomy" id="260084"/>
    <lineage>
        <taxon>Bacteria</taxon>
        <taxon>Pseudomonadati</taxon>
        <taxon>Pseudomonadota</taxon>
        <taxon>Alphaproteobacteria</taxon>
        <taxon>Caulobacterales</taxon>
        <taxon>Caulobacteraceae</taxon>
        <taxon>Asticcacaulis</taxon>
    </lineage>
</organism>
<evidence type="ECO:0000313" key="2">
    <source>
        <dbReference type="EMBL" id="SCW85437.1"/>
    </source>
</evidence>
<name>A0A1G4TVT5_9CAUL</name>
<dbReference type="AlphaFoldDB" id="A0A1G4TVT5"/>
<protein>
    <submittedName>
        <fullName evidence="2">YD repeat-containing protein</fullName>
    </submittedName>
</protein>
<reference evidence="3" key="1">
    <citation type="submission" date="2016-10" db="EMBL/GenBank/DDBJ databases">
        <authorList>
            <person name="Varghese N."/>
            <person name="Submissions S."/>
        </authorList>
    </citation>
    <scope>NUCLEOTIDE SEQUENCE [LARGE SCALE GENOMIC DNA]</scope>
    <source>
        <strain evidence="3">CGMCC 1.3431</strain>
    </source>
</reference>
<keyword evidence="3" id="KW-1185">Reference proteome</keyword>
<dbReference type="Gene3D" id="2.180.10.10">
    <property type="entry name" value="RHS repeat-associated core"/>
    <property type="match status" value="1"/>
</dbReference>
<sequence length="432" mass="47598">MQMKKTMKRFVFGLGAALAGLSGLAQAETVISVTQVNYNYNNQPLCTAVRMNPTTFGSLPSDPCLQGTTGAYGPDRITQNVYDAAGQLLGVYQGIGTSDVRQYAYYTYTNNGLKASEMDANHNKTTFTYDGFDRLSKIQYPNTVAGNEISSTTDYETFGYDTNNNRTSWRHRNAQTVLYTYDNLNREILKDLPAYAGSTATSKDIYTGYDGLGHILYKRFASAAGAGVTYYYDGLGRVSATTDMNGRGIWYGYFADSTRYYMQFPDAVLQTYSYNNDGRLFLTGVAGVQLQPWYDALGRISAIGRSNGANSYFSYDNVGRLISMNQDFPGTANDITWSFNGYNPAGQITNWNASSTVYDYVETATAAENRTYDGLNRDASIAALSGGYDSVGNMTNDGARVFTYDVENRLLTGSGTLAGLNMEYDPEGRLYR</sequence>
<dbReference type="EMBL" id="FMTS01000019">
    <property type="protein sequence ID" value="SCW85437.1"/>
    <property type="molecule type" value="Genomic_DNA"/>
</dbReference>
<gene>
    <name evidence="2" type="ORF">SAMN02927928_0229</name>
</gene>
<dbReference type="Proteomes" id="UP000199150">
    <property type="component" value="Unassembled WGS sequence"/>
</dbReference>
<feature type="signal peptide" evidence="1">
    <location>
        <begin position="1"/>
        <end position="27"/>
    </location>
</feature>
<keyword evidence="1" id="KW-0732">Signal</keyword>
<proteinExistence type="predicted"/>